<name>A0ACB5ULQ6_9FIRM</name>
<comment type="caution">
    <text evidence="1">The sequence shown here is derived from an EMBL/GenBank/DDBJ whole genome shotgun (WGS) entry which is preliminary data.</text>
</comment>
<proteinExistence type="predicted"/>
<organism evidence="1 2">
    <name type="scientific">Vallitalea maricola</name>
    <dbReference type="NCBI Taxonomy" id="3074433"/>
    <lineage>
        <taxon>Bacteria</taxon>
        <taxon>Bacillati</taxon>
        <taxon>Bacillota</taxon>
        <taxon>Clostridia</taxon>
        <taxon>Lachnospirales</taxon>
        <taxon>Vallitaleaceae</taxon>
        <taxon>Vallitalea</taxon>
    </lineage>
</organism>
<dbReference type="EMBL" id="BTPU01000055">
    <property type="protein sequence ID" value="GMQ63904.1"/>
    <property type="molecule type" value="Genomic_DNA"/>
</dbReference>
<protein>
    <submittedName>
        <fullName evidence="1">MFS transporter</fullName>
    </submittedName>
</protein>
<keyword evidence="2" id="KW-1185">Reference proteome</keyword>
<sequence length="409" mass="45049">MSQKLNKNGFTYLVLAQITSDLGNWFYTAALSAMVFIITKSSLALSFTIIFSLLPSAIFSFVGGGLSDRFNAKKTLILMDAIRTVSILFVLFFNSSSTLYIVYIVAFINSICGALHTISKNVIIQRLYKGEKLRKVISKLRMYYELTVIFGSMFGGMILSLLGFYTVVIINSASFVIALFFVLLIKFESSKESVAEEEEDISFIQMQKQGFKYIFSNKILKEIAAYKVFYTISGGILNVLPAIIALDRFNFGENGVGFVFASIGVGSIVGAWLTGRIKAKEYCNKYMVYGAIVFTAGFALLILAPNFYIALIAIGVVGGVSIFLQTYIEGSFMVITDEKYVGRVSGAFLFITYGGITVSLSALGAILGKHFRLTLLICIVIILIPNILNAIGKAFNKRNKGEVILKNEL</sequence>
<gene>
    <name evidence="1" type="ORF">AN2V17_31400</name>
</gene>
<dbReference type="Proteomes" id="UP001374599">
    <property type="component" value="Unassembled WGS sequence"/>
</dbReference>
<reference evidence="1" key="1">
    <citation type="submission" date="2023-09" db="EMBL/GenBank/DDBJ databases">
        <title>Vallitalea sediminicola and Vallitalea maricola sp. nov., anaerobic bacteria isolated from marine sediment.</title>
        <authorList>
            <person name="Hirano S."/>
            <person name="Maeda A."/>
            <person name="Terahara T."/>
            <person name="Mori K."/>
            <person name="Hamada M."/>
            <person name="Matsumoto R."/>
            <person name="Kobayashi T."/>
        </authorList>
    </citation>
    <scope>NUCLEOTIDE SEQUENCE</scope>
    <source>
        <strain evidence="1">AN17-2</strain>
    </source>
</reference>
<evidence type="ECO:0000313" key="2">
    <source>
        <dbReference type="Proteomes" id="UP001374599"/>
    </source>
</evidence>
<evidence type="ECO:0000313" key="1">
    <source>
        <dbReference type="EMBL" id="GMQ63904.1"/>
    </source>
</evidence>
<accession>A0ACB5ULQ6</accession>